<gene>
    <name evidence="1" type="ORF">NPIL_16221</name>
</gene>
<evidence type="ECO:0000313" key="2">
    <source>
        <dbReference type="Proteomes" id="UP000887013"/>
    </source>
</evidence>
<protein>
    <submittedName>
        <fullName evidence="1">Uncharacterized protein</fullName>
    </submittedName>
</protein>
<dbReference type="EMBL" id="BMAW01019140">
    <property type="protein sequence ID" value="GFT61883.1"/>
    <property type="molecule type" value="Genomic_DNA"/>
</dbReference>
<sequence length="104" mass="11844">MICENASIPRLLGDHFSSRQRQTLIHGKIQCIHTEPLLYTFTVELGNMECLPVLTRRTQESPEFSRTVLHQSSDHPDHLTVVSRSDLMDSILIDCGLIIQIDET</sequence>
<dbReference type="Proteomes" id="UP000887013">
    <property type="component" value="Unassembled WGS sequence"/>
</dbReference>
<accession>A0A8X6PBV8</accession>
<keyword evidence="2" id="KW-1185">Reference proteome</keyword>
<name>A0A8X6PBV8_NEPPI</name>
<proteinExistence type="predicted"/>
<comment type="caution">
    <text evidence="1">The sequence shown here is derived from an EMBL/GenBank/DDBJ whole genome shotgun (WGS) entry which is preliminary data.</text>
</comment>
<dbReference type="AlphaFoldDB" id="A0A8X6PBV8"/>
<reference evidence="1" key="1">
    <citation type="submission" date="2020-08" db="EMBL/GenBank/DDBJ databases">
        <title>Multicomponent nature underlies the extraordinary mechanical properties of spider dragline silk.</title>
        <authorList>
            <person name="Kono N."/>
            <person name="Nakamura H."/>
            <person name="Mori M."/>
            <person name="Yoshida Y."/>
            <person name="Ohtoshi R."/>
            <person name="Malay A.D."/>
            <person name="Moran D.A.P."/>
            <person name="Tomita M."/>
            <person name="Numata K."/>
            <person name="Arakawa K."/>
        </authorList>
    </citation>
    <scope>NUCLEOTIDE SEQUENCE</scope>
</reference>
<organism evidence="1 2">
    <name type="scientific">Nephila pilipes</name>
    <name type="common">Giant wood spider</name>
    <name type="synonym">Nephila maculata</name>
    <dbReference type="NCBI Taxonomy" id="299642"/>
    <lineage>
        <taxon>Eukaryota</taxon>
        <taxon>Metazoa</taxon>
        <taxon>Ecdysozoa</taxon>
        <taxon>Arthropoda</taxon>
        <taxon>Chelicerata</taxon>
        <taxon>Arachnida</taxon>
        <taxon>Araneae</taxon>
        <taxon>Araneomorphae</taxon>
        <taxon>Entelegynae</taxon>
        <taxon>Araneoidea</taxon>
        <taxon>Nephilidae</taxon>
        <taxon>Nephila</taxon>
    </lineage>
</organism>
<evidence type="ECO:0000313" key="1">
    <source>
        <dbReference type="EMBL" id="GFT61883.1"/>
    </source>
</evidence>